<dbReference type="GO" id="GO:0003700">
    <property type="term" value="F:DNA-binding transcription factor activity"/>
    <property type="evidence" value="ECO:0007669"/>
    <property type="project" value="InterPro"/>
</dbReference>
<dbReference type="InterPro" id="IPR046347">
    <property type="entry name" value="bZIP_sf"/>
</dbReference>
<dbReference type="PROSITE" id="PS00036">
    <property type="entry name" value="BZIP_BASIC"/>
    <property type="match status" value="1"/>
</dbReference>
<sequence>MNYPLNQSLQQGLFACEMEDAAVELQRRRDRNRLAQSEFRKRQRRGMHDLKAQMAAMKAAIADIFTEVRQDDRPELQGKIRQAAVAAQLISASEAKSPESTPPQQTASLSHGEPRKIDSVPSSSAIVPVLGVVQSNLPETRQTYSDTSATRRREARERMMKLMPNLEIPRPLDPFHCIDCNKIVAGSQPFVADNTITFAGRLYWRLAEWHEFQAHGRESALQLEQRRWRLRDSVRPAKVSTTNSLPDASGHHFNQGYVSNPTTMKSSAQMWLSPFEAEKRVRLMFGDNVLSLLTAPNAGHSLIDGSSLMLQSTLGTGLIAGLLDRLSNCFVCHGNTPFWESTRFDAACQGWYLAAVATQYGNLNE</sequence>
<dbReference type="Proteomes" id="UP000321331">
    <property type="component" value="Unassembled WGS sequence"/>
</dbReference>
<evidence type="ECO:0000259" key="2">
    <source>
        <dbReference type="PROSITE" id="PS00036"/>
    </source>
</evidence>
<gene>
    <name evidence="3" type="ORF">FocTR4_00002239</name>
</gene>
<name>A0A5C6T0N4_FUSOC</name>
<reference evidence="3 4" key="1">
    <citation type="submission" date="2019-07" db="EMBL/GenBank/DDBJ databases">
        <title>The First High-Quality Draft Genome Sequence of the Causal Agent of the Current Panama Disease Epidemic.</title>
        <authorList>
            <person name="Warmington R.J."/>
            <person name="Kay W."/>
            <person name="Jeffries A."/>
            <person name="Bebber D."/>
            <person name="Moore K."/>
            <person name="Studholme D.J."/>
        </authorList>
    </citation>
    <scope>NUCLEOTIDE SEQUENCE [LARGE SCALE GENOMIC DNA]</scope>
    <source>
        <strain evidence="3 4">TR4</strain>
    </source>
</reference>
<comment type="caution">
    <text evidence="3">The sequence shown here is derived from an EMBL/GenBank/DDBJ whole genome shotgun (WGS) entry which is preliminary data.</text>
</comment>
<feature type="compositionally biased region" description="Polar residues" evidence="1">
    <location>
        <begin position="98"/>
        <end position="109"/>
    </location>
</feature>
<protein>
    <recommendedName>
        <fullName evidence="2">BZIP domain-containing protein</fullName>
    </recommendedName>
</protein>
<dbReference type="InterPro" id="IPR004827">
    <property type="entry name" value="bZIP"/>
</dbReference>
<accession>A0A5C6T0N4</accession>
<dbReference type="CDD" id="cd14686">
    <property type="entry name" value="bZIP"/>
    <property type="match status" value="1"/>
</dbReference>
<organism evidence="3 4">
    <name type="scientific">Fusarium oxysporum f. sp. cubense</name>
    <dbReference type="NCBI Taxonomy" id="61366"/>
    <lineage>
        <taxon>Eukaryota</taxon>
        <taxon>Fungi</taxon>
        <taxon>Dikarya</taxon>
        <taxon>Ascomycota</taxon>
        <taxon>Pezizomycotina</taxon>
        <taxon>Sordariomycetes</taxon>
        <taxon>Hypocreomycetidae</taxon>
        <taxon>Hypocreales</taxon>
        <taxon>Nectriaceae</taxon>
        <taxon>Fusarium</taxon>
        <taxon>Fusarium oxysporum species complex</taxon>
    </lineage>
</organism>
<evidence type="ECO:0000313" key="4">
    <source>
        <dbReference type="Proteomes" id="UP000321331"/>
    </source>
</evidence>
<evidence type="ECO:0000313" key="3">
    <source>
        <dbReference type="EMBL" id="TXC04430.1"/>
    </source>
</evidence>
<dbReference type="SUPFAM" id="SSF57959">
    <property type="entry name" value="Leucine zipper domain"/>
    <property type="match status" value="1"/>
</dbReference>
<dbReference type="AlphaFoldDB" id="A0A5C6T0N4"/>
<dbReference type="EMBL" id="VMNF01000007">
    <property type="protein sequence ID" value="TXC04430.1"/>
    <property type="molecule type" value="Genomic_DNA"/>
</dbReference>
<feature type="domain" description="BZIP" evidence="2">
    <location>
        <begin position="27"/>
        <end position="42"/>
    </location>
</feature>
<feature type="region of interest" description="Disordered" evidence="1">
    <location>
        <begin position="92"/>
        <end position="120"/>
    </location>
</feature>
<proteinExistence type="predicted"/>
<evidence type="ECO:0000256" key="1">
    <source>
        <dbReference type="SAM" id="MobiDB-lite"/>
    </source>
</evidence>